<feature type="chain" id="PRO_5004548990" evidence="1">
    <location>
        <begin position="20"/>
        <end position="221"/>
    </location>
</feature>
<organism evidence="2 3">
    <name type="scientific">Penicillium oxalicum (strain 114-2 / CGMCC 5302)</name>
    <name type="common">Penicillium decumbens</name>
    <dbReference type="NCBI Taxonomy" id="933388"/>
    <lineage>
        <taxon>Eukaryota</taxon>
        <taxon>Fungi</taxon>
        <taxon>Dikarya</taxon>
        <taxon>Ascomycota</taxon>
        <taxon>Pezizomycotina</taxon>
        <taxon>Eurotiomycetes</taxon>
        <taxon>Eurotiomycetidae</taxon>
        <taxon>Eurotiales</taxon>
        <taxon>Aspergillaceae</taxon>
        <taxon>Penicillium</taxon>
    </lineage>
</organism>
<reference evidence="2 3" key="1">
    <citation type="journal article" date="2013" name="PLoS ONE">
        <title>Genomic and secretomic analyses reveal unique features of the lignocellulolytic enzyme system of Penicillium decumbens.</title>
        <authorList>
            <person name="Liu G."/>
            <person name="Zhang L."/>
            <person name="Wei X."/>
            <person name="Zou G."/>
            <person name="Qin Y."/>
            <person name="Ma L."/>
            <person name="Li J."/>
            <person name="Zheng H."/>
            <person name="Wang S."/>
            <person name="Wang C."/>
            <person name="Xun L."/>
            <person name="Zhao G.-P."/>
            <person name="Zhou Z."/>
            <person name="Qu Y."/>
        </authorList>
    </citation>
    <scope>NUCLEOTIDE SEQUENCE [LARGE SCALE GENOMIC DNA]</scope>
    <source>
        <strain evidence="3">114-2 / CGMCC 5302</strain>
    </source>
</reference>
<proteinExistence type="predicted"/>
<evidence type="ECO:0000313" key="3">
    <source>
        <dbReference type="Proteomes" id="UP000019376"/>
    </source>
</evidence>
<feature type="signal peptide" evidence="1">
    <location>
        <begin position="1"/>
        <end position="19"/>
    </location>
</feature>
<keyword evidence="3" id="KW-1185">Reference proteome</keyword>
<accession>S8BEA6</accession>
<dbReference type="OrthoDB" id="4487429at2759"/>
<dbReference type="Proteomes" id="UP000019376">
    <property type="component" value="Unassembled WGS sequence"/>
</dbReference>
<keyword evidence="1" id="KW-0732">Signal</keyword>
<dbReference type="eggNOG" id="ENOG502S7JQ">
    <property type="taxonomic scope" value="Eukaryota"/>
</dbReference>
<sequence>MVVAIILSFLSALYQPVMGWFLPTRTPSSPPEDQPPEYQPPKDQALCDLPTANANSTNLIQSTVTERVVFNRRGCMVYGYPSTGGVLIKDDPTLAELRFLSVPLFYPSERSPSAEEEDEFCNLMQRIGAKLWPSHEAWFTSLITPLQESAPGDKKVVYYGWPIDGVGVWVLRYDSPLYRPRDFGRMSFAMTMDERVEILKEYGATFYEDPTQVEELRGVKF</sequence>
<gene>
    <name evidence="2" type="ORF">PDE_08314</name>
</gene>
<dbReference type="AlphaFoldDB" id="S8BEA6"/>
<dbReference type="EMBL" id="KB644415">
    <property type="protein sequence ID" value="EPS33352.1"/>
    <property type="molecule type" value="Genomic_DNA"/>
</dbReference>
<evidence type="ECO:0000313" key="2">
    <source>
        <dbReference type="EMBL" id="EPS33352.1"/>
    </source>
</evidence>
<dbReference type="HOGENOM" id="CLU_104688_1_0_1"/>
<evidence type="ECO:0000256" key="1">
    <source>
        <dbReference type="SAM" id="SignalP"/>
    </source>
</evidence>
<dbReference type="PhylomeDB" id="S8BEA6"/>
<name>S8BEA6_PENO1</name>
<protein>
    <submittedName>
        <fullName evidence="2">Uncharacterized protein</fullName>
    </submittedName>
</protein>
<dbReference type="STRING" id="933388.S8BEA6"/>